<dbReference type="Pfam" id="PF02086">
    <property type="entry name" value="MethyltransfD12"/>
    <property type="match status" value="1"/>
</dbReference>
<dbReference type="InterPro" id="IPR029063">
    <property type="entry name" value="SAM-dependent_MTases_sf"/>
</dbReference>
<dbReference type="GO" id="GO:0032259">
    <property type="term" value="P:methylation"/>
    <property type="evidence" value="ECO:0007669"/>
    <property type="project" value="UniProtKB-KW"/>
</dbReference>
<comment type="caution">
    <text evidence="6">The sequence shown here is derived from an EMBL/GenBank/DDBJ whole genome shotgun (WGS) entry which is preliminary data.</text>
</comment>
<organism evidence="6 7">
    <name type="scientific">Helicobacter apodemus</name>
    <dbReference type="NCBI Taxonomy" id="135569"/>
    <lineage>
        <taxon>Bacteria</taxon>
        <taxon>Pseudomonadati</taxon>
        <taxon>Campylobacterota</taxon>
        <taxon>Epsilonproteobacteria</taxon>
        <taxon>Campylobacterales</taxon>
        <taxon>Helicobacteraceae</taxon>
        <taxon>Helicobacter</taxon>
    </lineage>
</organism>
<evidence type="ECO:0000256" key="2">
    <source>
        <dbReference type="ARBA" id="ARBA00022603"/>
    </source>
</evidence>
<protein>
    <recommendedName>
        <fullName evidence="1">site-specific DNA-methyltransferase (adenine-specific)</fullName>
        <ecNumber evidence="1">2.1.1.72</ecNumber>
    </recommendedName>
</protein>
<dbReference type="GO" id="GO:0009307">
    <property type="term" value="P:DNA restriction-modification system"/>
    <property type="evidence" value="ECO:0007669"/>
    <property type="project" value="InterPro"/>
</dbReference>
<dbReference type="SUPFAM" id="SSF53335">
    <property type="entry name" value="S-adenosyl-L-methionine-dependent methyltransferases"/>
    <property type="match status" value="1"/>
</dbReference>
<accession>A0A4U8UC56</accession>
<dbReference type="InterPro" id="IPR002052">
    <property type="entry name" value="DNA_methylase_N6_adenine_CS"/>
</dbReference>
<gene>
    <name evidence="6" type="ORF">LS72_009450</name>
</gene>
<dbReference type="EMBL" id="JRPC02000030">
    <property type="protein sequence ID" value="TLE13956.1"/>
    <property type="molecule type" value="Genomic_DNA"/>
</dbReference>
<dbReference type="Proteomes" id="UP000029920">
    <property type="component" value="Unassembled WGS sequence"/>
</dbReference>
<dbReference type="PROSITE" id="PS00092">
    <property type="entry name" value="N6_MTASE"/>
    <property type="match status" value="1"/>
</dbReference>
<dbReference type="GO" id="GO:0009007">
    <property type="term" value="F:site-specific DNA-methyltransferase (adenine-specific) activity"/>
    <property type="evidence" value="ECO:0007669"/>
    <property type="project" value="UniProtKB-EC"/>
</dbReference>
<evidence type="ECO:0000256" key="3">
    <source>
        <dbReference type="ARBA" id="ARBA00022679"/>
    </source>
</evidence>
<dbReference type="GO" id="GO:0003676">
    <property type="term" value="F:nucleic acid binding"/>
    <property type="evidence" value="ECO:0007669"/>
    <property type="project" value="InterPro"/>
</dbReference>
<keyword evidence="3" id="KW-0808">Transferase</keyword>
<keyword evidence="7" id="KW-1185">Reference proteome</keyword>
<proteinExistence type="predicted"/>
<keyword evidence="4" id="KW-0949">S-adenosyl-L-methionine</keyword>
<sequence>MFHFKPPLPFMGSKIAMLKRVKEALHSMAFTQAIRKDTIFYDVFGGSGLLSHYIKQLYPQNEVIWNDFDNFKERLDNIEKTENLRFRLHNLCKDYSTKIKLPQEIIDKIKQILEQEQYLDLTTLSSYLCFAGNYAITKEQLFNNIKYHRIPAKPLNAKGYLRGVMRVSKDFKQLLEEIPQEEKDKQQAFLILDPPYLQTQKGNYRDFYTLKDFCLLVENIFKPYLFFSSKNSDILPFIDFYKKYNPVFEDYKIDKASLKIGGEDYMICSSTQTGLFDSL</sequence>
<evidence type="ECO:0000313" key="7">
    <source>
        <dbReference type="Proteomes" id="UP000029920"/>
    </source>
</evidence>
<evidence type="ECO:0000256" key="1">
    <source>
        <dbReference type="ARBA" id="ARBA00011900"/>
    </source>
</evidence>
<keyword evidence="2" id="KW-0489">Methyltransferase</keyword>
<reference evidence="6 7" key="1">
    <citation type="journal article" date="2014" name="Genome Announc.">
        <title>Draft genome sequences of eight enterohepatic helicobacter species isolated from both laboratory and wild rodents.</title>
        <authorList>
            <person name="Sheh A."/>
            <person name="Shen Z."/>
            <person name="Fox J.G."/>
        </authorList>
    </citation>
    <scope>NUCLEOTIDE SEQUENCE [LARGE SCALE GENOMIC DNA]</scope>
    <source>
        <strain evidence="6 7">MIT-03-7007</strain>
    </source>
</reference>
<dbReference type="AlphaFoldDB" id="A0A4U8UC56"/>
<evidence type="ECO:0000256" key="5">
    <source>
        <dbReference type="ARBA" id="ARBA00047942"/>
    </source>
</evidence>
<evidence type="ECO:0000256" key="4">
    <source>
        <dbReference type="ARBA" id="ARBA00022691"/>
    </source>
</evidence>
<name>A0A4U8UC56_9HELI</name>
<dbReference type="InterPro" id="IPR012327">
    <property type="entry name" value="MeTrfase_D12"/>
</dbReference>
<evidence type="ECO:0000313" key="6">
    <source>
        <dbReference type="EMBL" id="TLE13956.1"/>
    </source>
</evidence>
<dbReference type="EC" id="2.1.1.72" evidence="1"/>
<comment type="catalytic activity">
    <reaction evidence="5">
        <text>a 2'-deoxyadenosine in DNA + S-adenosyl-L-methionine = an N(6)-methyl-2'-deoxyadenosine in DNA + S-adenosyl-L-homocysteine + H(+)</text>
        <dbReference type="Rhea" id="RHEA:15197"/>
        <dbReference type="Rhea" id="RHEA-COMP:12418"/>
        <dbReference type="Rhea" id="RHEA-COMP:12419"/>
        <dbReference type="ChEBI" id="CHEBI:15378"/>
        <dbReference type="ChEBI" id="CHEBI:57856"/>
        <dbReference type="ChEBI" id="CHEBI:59789"/>
        <dbReference type="ChEBI" id="CHEBI:90615"/>
        <dbReference type="ChEBI" id="CHEBI:90616"/>
        <dbReference type="EC" id="2.1.1.72"/>
    </reaction>
</comment>
<dbReference type="RefSeq" id="WP_034554243.1">
    <property type="nucleotide sequence ID" value="NZ_JRPC02000030.1"/>
</dbReference>